<reference evidence="2 3" key="1">
    <citation type="submission" date="2014-01" db="EMBL/GenBank/DDBJ databases">
        <authorList>
            <person name="Zuccon D."/>
        </authorList>
    </citation>
    <scope>NUCLEOTIDE SEQUENCE [LARGE SCALE GENOMIC DNA]</scope>
    <source>
        <strain evidence="2 3">Y31</strain>
    </source>
</reference>
<dbReference type="InterPro" id="IPR048799">
    <property type="entry name" value="P68_RBP_TagC-like_beta-prop"/>
</dbReference>
<accession>A0A179D0Y9</accession>
<dbReference type="RefSeq" id="WP_064318305.1">
    <property type="nucleotide sequence ID" value="NZ_JACI01000001.1"/>
</dbReference>
<name>A0A179D0Y9_BIBTR</name>
<feature type="domain" description="P68 RBP/TagC-like beta-propeller" evidence="1">
    <location>
        <begin position="51"/>
        <end position="310"/>
    </location>
</feature>
<organism evidence="2 3">
    <name type="scientific">Bibersteinia trehalosi Y31</name>
    <dbReference type="NCBI Taxonomy" id="1261658"/>
    <lineage>
        <taxon>Bacteria</taxon>
        <taxon>Pseudomonadati</taxon>
        <taxon>Pseudomonadota</taxon>
        <taxon>Gammaproteobacteria</taxon>
        <taxon>Pasteurellales</taxon>
        <taxon>Pasteurellaceae</taxon>
        <taxon>Bibersteinia</taxon>
    </lineage>
</organism>
<protein>
    <recommendedName>
        <fullName evidence="1">P68 RBP/TagC-like beta-propeller domain-containing protein</fullName>
    </recommendedName>
</protein>
<sequence>MLSRRQLLRHVLYISLGSLLPRITKSKNYNLFLNGKYIYDLVRIGSYSGNVVQSFVIDYKNASIFTQHIGGKPEECYICHYKIENKRTLIANTNIELGGLGGHQGITIQYFDKTPRLWFSAGRDIQNRGLKSVRFDYETSSFEVFQFFDSKNFRKIGSTNPCISLDQKYMIVRGYRKDNRTNTIRVFEMDKLASEGNYSGKYLYQWDIDDIALNNKYPLQGIASDGEIIIIQLGFNDNHINKSLLIYTMSGKLLFKTENYSIGKWDAILTGNGKHWEPEGICFSFDKNNNKRLYHCITSGNKGNRLARIYISC</sequence>
<evidence type="ECO:0000313" key="2">
    <source>
        <dbReference type="EMBL" id="OAQ15834.1"/>
    </source>
</evidence>
<dbReference type="AlphaFoldDB" id="A0A179D0Y9"/>
<dbReference type="Pfam" id="PF21311">
    <property type="entry name" value="Phage_RBD_prop"/>
    <property type="match status" value="1"/>
</dbReference>
<dbReference type="EMBL" id="JACI01000001">
    <property type="protein sequence ID" value="OAQ15834.1"/>
    <property type="molecule type" value="Genomic_DNA"/>
</dbReference>
<dbReference type="Proteomes" id="UP000078358">
    <property type="component" value="Unassembled WGS sequence"/>
</dbReference>
<evidence type="ECO:0000259" key="1">
    <source>
        <dbReference type="Pfam" id="PF21311"/>
    </source>
</evidence>
<gene>
    <name evidence="2" type="ORF">F480_04265</name>
</gene>
<dbReference type="PATRIC" id="fig|1261658.3.peg.858"/>
<comment type="caution">
    <text evidence="2">The sequence shown here is derived from an EMBL/GenBank/DDBJ whole genome shotgun (WGS) entry which is preliminary data.</text>
</comment>
<proteinExistence type="predicted"/>
<evidence type="ECO:0000313" key="3">
    <source>
        <dbReference type="Proteomes" id="UP000078358"/>
    </source>
</evidence>